<proteinExistence type="inferred from homology"/>
<evidence type="ECO:0000256" key="6">
    <source>
        <dbReference type="SAM" id="SignalP"/>
    </source>
</evidence>
<dbReference type="InParanoid" id="A0A0D2X147"/>
<accession>A0A0D2X147</accession>
<dbReference type="AlphaFoldDB" id="A0A0D2X147"/>
<dbReference type="GO" id="GO:0006508">
    <property type="term" value="P:proteolysis"/>
    <property type="evidence" value="ECO:0007669"/>
    <property type="project" value="UniProtKB-KW"/>
</dbReference>
<dbReference type="GO" id="GO:0004180">
    <property type="term" value="F:carboxypeptidase activity"/>
    <property type="evidence" value="ECO:0007669"/>
    <property type="project" value="UniProtKB-KW"/>
</dbReference>
<evidence type="ECO:0000256" key="3">
    <source>
        <dbReference type="ARBA" id="ARBA00022729"/>
    </source>
</evidence>
<dbReference type="STRING" id="595528.A0A0D2X147"/>
<comment type="similarity">
    <text evidence="1">Belongs to the peptidase S28 family.</text>
</comment>
<keyword evidence="3 6" id="KW-0732">Signal</keyword>
<dbReference type="PANTHER" id="PTHR11010">
    <property type="entry name" value="PROTEASE S28 PRO-X CARBOXYPEPTIDASE-RELATED"/>
    <property type="match status" value="1"/>
</dbReference>
<dbReference type="GO" id="GO:0070008">
    <property type="term" value="F:serine-type exopeptidase activity"/>
    <property type="evidence" value="ECO:0007669"/>
    <property type="project" value="InterPro"/>
</dbReference>
<sequence>MRCITLLLAIAAVSIAAVQASPAAVPFASHGRRLPLSVAAGLRSTPAEATSERLKGQYNYDVKWFTQTLDHFRFDTNATFQQRYLISTANWNGYGPMFFYTGNEGDIEWFADNTGFVWEIAAEYNALVVFAEHRYYGQTMPFGDKSFDLDKVGYLTTEQALADFAILIPALKAQLNVPNLPVVAFGGSYGGMLAGWFRLKYPNVVDGAIAASAPIVYFQDLTSTEIFNEIATNDFALTDARCPNIIRDGFSKVDALSKTAAGLQSISKAFKLCGTLQPADYATFIGWLEAGLTYMAMTDYPYASNFLQPMPAWPVDASCKALLSTFAGTSDSVAALNTAVGVYYNYTGQTACNNISSQATSDLGVLGWDYQSCTEMVMPMGSDGIHDMFPAAPWDLKSFNEYCKKRWNVVPRPTWAATSFGGFNITAGSNIVFSNGMLDPWSGGSITQIQSQTLVVVNIPKGAHHLDLRSSNPADPQDVIDARNVERAQISRWISR</sequence>
<dbReference type="OMA" id="QTCNQMV"/>
<dbReference type="RefSeq" id="XP_004364392.1">
    <property type="nucleotide sequence ID" value="XM_004364335.2"/>
</dbReference>
<dbReference type="EMBL" id="KE346361">
    <property type="protein sequence ID" value="KJE90179.1"/>
    <property type="molecule type" value="Genomic_DNA"/>
</dbReference>
<dbReference type="MEROPS" id="S28.001"/>
<dbReference type="GO" id="GO:0008239">
    <property type="term" value="F:dipeptidyl-peptidase activity"/>
    <property type="evidence" value="ECO:0007669"/>
    <property type="project" value="TreeGrafter"/>
</dbReference>
<dbReference type="InterPro" id="IPR042269">
    <property type="entry name" value="Ser_carbopepase_S28_SKS"/>
</dbReference>
<keyword evidence="4" id="KW-0378">Hydrolase</keyword>
<keyword evidence="5" id="KW-0325">Glycoprotein</keyword>
<dbReference type="FunFam" id="1.20.120.980:FF:000001">
    <property type="entry name" value="Dipeptidyl peptidase 7"/>
    <property type="match status" value="1"/>
</dbReference>
<name>A0A0D2X147_CAPO3</name>
<evidence type="ECO:0000256" key="4">
    <source>
        <dbReference type="ARBA" id="ARBA00022801"/>
    </source>
</evidence>
<protein>
    <submittedName>
        <fullName evidence="7">Prolylcarboxypeptidase</fullName>
    </submittedName>
</protein>
<reference evidence="8" key="1">
    <citation type="submission" date="2011-02" db="EMBL/GenBank/DDBJ databases">
        <title>The Genome Sequence of Capsaspora owczarzaki ATCC 30864.</title>
        <authorList>
            <person name="Russ C."/>
            <person name="Cuomo C."/>
            <person name="Burger G."/>
            <person name="Gray M.W."/>
            <person name="Holland P.W.H."/>
            <person name="King N."/>
            <person name="Lang F.B.F."/>
            <person name="Roger A.J."/>
            <person name="Ruiz-Trillo I."/>
            <person name="Young S.K."/>
            <person name="Zeng Q."/>
            <person name="Gargeya S."/>
            <person name="Alvarado L."/>
            <person name="Berlin A."/>
            <person name="Chapman S.B."/>
            <person name="Chen Z."/>
            <person name="Freedman E."/>
            <person name="Gellesch M."/>
            <person name="Goldberg J."/>
            <person name="Griggs A."/>
            <person name="Gujja S."/>
            <person name="Heilman E."/>
            <person name="Heiman D."/>
            <person name="Howarth C."/>
            <person name="Mehta T."/>
            <person name="Neiman D."/>
            <person name="Pearson M."/>
            <person name="Roberts A."/>
            <person name="Saif S."/>
            <person name="Shea T."/>
            <person name="Shenoy N."/>
            <person name="Sisk P."/>
            <person name="Stolte C."/>
            <person name="Sykes S."/>
            <person name="White J."/>
            <person name="Yandava C."/>
            <person name="Haas B."/>
            <person name="Nusbaum C."/>
            <person name="Birren B."/>
        </authorList>
    </citation>
    <scope>NUCLEOTIDE SEQUENCE</scope>
    <source>
        <strain evidence="8">ATCC 30864</strain>
    </source>
</reference>
<keyword evidence="2" id="KW-0645">Protease</keyword>
<dbReference type="ESTHER" id="capo3-e9c084">
    <property type="family name" value="Prolylcarboxypeptidase"/>
</dbReference>
<dbReference type="Proteomes" id="UP000008743">
    <property type="component" value="Unassembled WGS sequence"/>
</dbReference>
<evidence type="ECO:0000256" key="1">
    <source>
        <dbReference type="ARBA" id="ARBA00011079"/>
    </source>
</evidence>
<dbReference type="InterPro" id="IPR008758">
    <property type="entry name" value="Peptidase_S28"/>
</dbReference>
<dbReference type="Pfam" id="PF05577">
    <property type="entry name" value="Peptidase_S28"/>
    <property type="match status" value="1"/>
</dbReference>
<dbReference type="PANTHER" id="PTHR11010:SF38">
    <property type="entry name" value="LYSOSOMAL PRO-X CARBOXYPEPTIDASE"/>
    <property type="match status" value="1"/>
</dbReference>
<dbReference type="OrthoDB" id="2130629at2759"/>
<evidence type="ECO:0000256" key="5">
    <source>
        <dbReference type="ARBA" id="ARBA00023180"/>
    </source>
</evidence>
<gene>
    <name evidence="7" type="ORF">CAOG_001524</name>
</gene>
<dbReference type="SUPFAM" id="SSF53474">
    <property type="entry name" value="alpha/beta-Hydrolases"/>
    <property type="match status" value="1"/>
</dbReference>
<keyword evidence="8" id="KW-1185">Reference proteome</keyword>
<dbReference type="PhylomeDB" id="A0A0D2X147"/>
<feature type="chain" id="PRO_5002254951" evidence="6">
    <location>
        <begin position="21"/>
        <end position="496"/>
    </location>
</feature>
<feature type="signal peptide" evidence="6">
    <location>
        <begin position="1"/>
        <end position="20"/>
    </location>
</feature>
<evidence type="ECO:0000313" key="7">
    <source>
        <dbReference type="EMBL" id="KJE90179.1"/>
    </source>
</evidence>
<keyword evidence="7" id="KW-0121">Carboxypeptidase</keyword>
<evidence type="ECO:0000313" key="8">
    <source>
        <dbReference type="Proteomes" id="UP000008743"/>
    </source>
</evidence>
<dbReference type="Gene3D" id="1.20.120.980">
    <property type="entry name" value="Serine carboxypeptidase S28, SKS domain"/>
    <property type="match status" value="1"/>
</dbReference>
<dbReference type="InterPro" id="IPR029058">
    <property type="entry name" value="AB_hydrolase_fold"/>
</dbReference>
<dbReference type="Gene3D" id="3.40.50.1820">
    <property type="entry name" value="alpha/beta hydrolase"/>
    <property type="match status" value="1"/>
</dbReference>
<dbReference type="eggNOG" id="KOG2183">
    <property type="taxonomic scope" value="Eukaryota"/>
</dbReference>
<evidence type="ECO:0000256" key="2">
    <source>
        <dbReference type="ARBA" id="ARBA00022670"/>
    </source>
</evidence>
<organism evidence="7 8">
    <name type="scientific">Capsaspora owczarzaki (strain ATCC 30864)</name>
    <dbReference type="NCBI Taxonomy" id="595528"/>
    <lineage>
        <taxon>Eukaryota</taxon>
        <taxon>Filasterea</taxon>
        <taxon>Capsaspora</taxon>
    </lineage>
</organism>